<keyword evidence="3" id="KW-1185">Reference proteome</keyword>
<feature type="transmembrane region" description="Helical" evidence="1">
    <location>
        <begin position="254"/>
        <end position="277"/>
    </location>
</feature>
<protein>
    <submittedName>
        <fullName evidence="2">Predicted protein</fullName>
    </submittedName>
</protein>
<dbReference type="AlphaFoldDB" id="D2VKF1"/>
<name>D2VKF1_NAEGR</name>
<feature type="transmembrane region" description="Helical" evidence="1">
    <location>
        <begin position="143"/>
        <end position="165"/>
    </location>
</feature>
<evidence type="ECO:0000313" key="2">
    <source>
        <dbReference type="EMBL" id="EFC42587.1"/>
    </source>
</evidence>
<dbReference type="OMA" id="WACTYLY"/>
<organism evidence="3">
    <name type="scientific">Naegleria gruberi</name>
    <name type="common">Amoeba</name>
    <dbReference type="NCBI Taxonomy" id="5762"/>
    <lineage>
        <taxon>Eukaryota</taxon>
        <taxon>Discoba</taxon>
        <taxon>Heterolobosea</taxon>
        <taxon>Tetramitia</taxon>
        <taxon>Eutetramitia</taxon>
        <taxon>Vahlkampfiidae</taxon>
        <taxon>Naegleria</taxon>
    </lineage>
</organism>
<keyword evidence="1" id="KW-0472">Membrane</keyword>
<evidence type="ECO:0000313" key="3">
    <source>
        <dbReference type="Proteomes" id="UP000006671"/>
    </source>
</evidence>
<dbReference type="OrthoDB" id="18894at2759"/>
<sequence length="383" mass="42767">MSSLQSSPSLRQVRFDENVMIESFNSTVAYASSTTSDSPKGFRKSSIYLTLIFASMFIIFDLMLPLYNKSLFAGFGSRGGFHYPVTSSLIQVGGTSICLLVAVVLNWIIKTKLLDLPHPYFVFSGGLKQFFLKISERPSLLQVLFALLVTAGAVLLSLDVGLGWSVKTTNIPAVIVNLASALCTGIMFVSMRFVVARQEKYEHLRMGLLEMTMVKMFMATLFIVIPALAMETIVPFADAKVTVWQILFTKLDMLVMVLGGVLITLLFQGSILSLTVYSKALSVGIIQQFMIFPQVALYTIISVTHLVPRNWNIQVLQPTWSHITGGSLIIAGTFFYGILRIVKTIDQKRRMKQLQDSPSINEETTSLVNSKEQIPKKWYDWII</sequence>
<keyword evidence="1" id="KW-1133">Transmembrane helix</keyword>
<evidence type="ECO:0000256" key="1">
    <source>
        <dbReference type="SAM" id="Phobius"/>
    </source>
</evidence>
<dbReference type="KEGG" id="ngr:NAEGRDRAFT_69371"/>
<dbReference type="EMBL" id="GG738878">
    <property type="protein sequence ID" value="EFC42587.1"/>
    <property type="molecule type" value="Genomic_DNA"/>
</dbReference>
<feature type="transmembrane region" description="Helical" evidence="1">
    <location>
        <begin position="171"/>
        <end position="195"/>
    </location>
</feature>
<reference evidence="2 3" key="1">
    <citation type="journal article" date="2010" name="Cell">
        <title>The genome of Naegleria gruberi illuminates early eukaryotic versatility.</title>
        <authorList>
            <person name="Fritz-Laylin L.K."/>
            <person name="Prochnik S.E."/>
            <person name="Ginger M.L."/>
            <person name="Dacks J.B."/>
            <person name="Carpenter M.L."/>
            <person name="Field M.C."/>
            <person name="Kuo A."/>
            <person name="Paredez A."/>
            <person name="Chapman J."/>
            <person name="Pham J."/>
            <person name="Shu S."/>
            <person name="Neupane R."/>
            <person name="Cipriano M."/>
            <person name="Mancuso J."/>
            <person name="Tu H."/>
            <person name="Salamov A."/>
            <person name="Lindquist E."/>
            <person name="Shapiro H."/>
            <person name="Lucas S."/>
            <person name="Grigoriev I.V."/>
            <person name="Cande W.Z."/>
            <person name="Fulton C."/>
            <person name="Rokhsar D.S."/>
            <person name="Dawson S.C."/>
        </authorList>
    </citation>
    <scope>NUCLEOTIDE SEQUENCE [LARGE SCALE GENOMIC DNA]</scope>
    <source>
        <strain evidence="2 3">NEG-M</strain>
    </source>
</reference>
<feature type="transmembrane region" description="Helical" evidence="1">
    <location>
        <begin position="88"/>
        <end position="109"/>
    </location>
</feature>
<gene>
    <name evidence="2" type="ORF">NAEGRDRAFT_69371</name>
</gene>
<dbReference type="VEuPathDB" id="AmoebaDB:NAEGRDRAFT_69371"/>
<feature type="transmembrane region" description="Helical" evidence="1">
    <location>
        <begin position="47"/>
        <end position="68"/>
    </location>
</feature>
<keyword evidence="1" id="KW-0812">Transmembrane</keyword>
<proteinExistence type="predicted"/>
<dbReference type="GeneID" id="8852228"/>
<accession>D2VKF1</accession>
<dbReference type="InParanoid" id="D2VKF1"/>
<feature type="transmembrane region" description="Helical" evidence="1">
    <location>
        <begin position="319"/>
        <end position="342"/>
    </location>
</feature>
<feature type="transmembrane region" description="Helical" evidence="1">
    <location>
        <begin position="216"/>
        <end position="234"/>
    </location>
</feature>
<feature type="transmembrane region" description="Helical" evidence="1">
    <location>
        <begin position="289"/>
        <end position="307"/>
    </location>
</feature>
<dbReference type="Proteomes" id="UP000006671">
    <property type="component" value="Unassembled WGS sequence"/>
</dbReference>
<dbReference type="RefSeq" id="XP_002675331.1">
    <property type="nucleotide sequence ID" value="XM_002675285.1"/>
</dbReference>